<evidence type="ECO:0000256" key="2">
    <source>
        <dbReference type="ARBA" id="ARBA00004170"/>
    </source>
</evidence>
<feature type="region of interest" description="Disordered" evidence="11">
    <location>
        <begin position="146"/>
        <end position="167"/>
    </location>
</feature>
<evidence type="ECO:0000259" key="12">
    <source>
        <dbReference type="PROSITE" id="PS51746"/>
    </source>
</evidence>
<evidence type="ECO:0000256" key="3">
    <source>
        <dbReference type="ARBA" id="ARBA00009347"/>
    </source>
</evidence>
<dbReference type="Gene3D" id="3.60.40.10">
    <property type="entry name" value="PPM-type phosphatase domain"/>
    <property type="match status" value="1"/>
</dbReference>
<dbReference type="InterPro" id="IPR013786">
    <property type="entry name" value="AcylCoA_DH/ox_N"/>
</dbReference>
<keyword evidence="5" id="KW-0479">Metal-binding</keyword>
<evidence type="ECO:0000256" key="4">
    <source>
        <dbReference type="ARBA" id="ARBA00022630"/>
    </source>
</evidence>
<evidence type="ECO:0000256" key="5">
    <source>
        <dbReference type="ARBA" id="ARBA00022723"/>
    </source>
</evidence>
<keyword evidence="14" id="KW-1185">Reference proteome</keyword>
<dbReference type="Pfam" id="PF02770">
    <property type="entry name" value="Acyl-CoA_dh_M"/>
    <property type="match status" value="1"/>
</dbReference>
<dbReference type="GO" id="GO:0004721">
    <property type="term" value="F:phosphoprotein phosphatase activity"/>
    <property type="evidence" value="ECO:0007669"/>
    <property type="project" value="UniProtKB-KW"/>
</dbReference>
<evidence type="ECO:0000256" key="1">
    <source>
        <dbReference type="ARBA" id="ARBA00001974"/>
    </source>
</evidence>
<dbReference type="PANTHER" id="PTHR48083">
    <property type="entry name" value="MEDIUM-CHAIN SPECIFIC ACYL-COA DEHYDROGENASE, MITOCHONDRIAL-RELATED"/>
    <property type="match status" value="1"/>
</dbReference>
<feature type="non-terminal residue" evidence="13">
    <location>
        <position position="1"/>
    </location>
</feature>
<dbReference type="OrthoDB" id="10254877at2759"/>
<evidence type="ECO:0000313" key="13">
    <source>
        <dbReference type="EMBL" id="CAE8592203.1"/>
    </source>
</evidence>
<sequence length="924" mass="102135">MGQGLPKAVKPVVVERHAGQLFRAGLAEMNGWRPSMEDAHVIAMRDNWGFFGVFDGHGGGQCSAYVARRLTEELSVGPIPADDATVKSQMLRLDKDFLDSNAPSGSTGTFVIVETPPADAPEQKHRLRVGNIGDSRVLLGRADGTIVEGPGTDGGLTTDHKPDHPSEAERIARTGGTVEIVMGVPRVNGDLAVSRAFGDSHHKQTGGPAQEDHPVSAEPEFTTVSCDKTDFLVLVCDGISEGNFPNREVVALVADGLRAAGDAEPDLAQVEEVEVEVDLDAGEQGFAEDLGEAKRQRVTKAAAIARAEVGNLTAAEKSLLDEATKYLAEDIRDGKYTDKIRHRNCKGTPLALEAMMNPELLKGMNTEVFGDGNPFGDPAWYQAFNSPYYNDTHKELRKMMRKYVEENIMENVHDWDEAGVIPKEVYLGAGKIGALALCIGRPWPDKYIGKCPWGYEPNYFHELVMYDELSRVGSGGFLWGVAGGTTIGLPPIYHHATEAVKDMVVGPCLRGEKVCCLCITEPTAGSDVANLKTSAKLEGDHYILNGEKKWITNGIFADYFTVACRTGPPGMKGISLLMVEKTMPGVTTRKMKCSGVWSSGTTYITFEDVKVPKGNLLGKENKGFQYIMSNFNHERWGICAMTNRFSRVCLEESVKFANKRKTFGKTLIQQPVIRWKVAEMARLVEAVAGHHGPDGVIGTHEKQGRGRTRMAFVDAFYFEEARQTPINSIGCCEEQLVQQQVHKKINSSGCCEEEGQLQLQKPISSCEEQLVQEQERCDTSASFETLSCSAEHCWVDPWQVESPSRLSSTAWSSRRSHGKVNSSCSSIELGGVGFTKEPPACWDDNRYMSRRILRPARDAHHAQIELWHDYTLDMPVVVKRFSKRHHCFSQEEFQSQYPYDLEDPWQEFHVAQRLEQLEPQGMPG</sequence>
<dbReference type="SUPFAM" id="SSF47203">
    <property type="entry name" value="Acyl-CoA dehydrogenase C-terminal domain-like"/>
    <property type="match status" value="1"/>
</dbReference>
<evidence type="ECO:0000256" key="11">
    <source>
        <dbReference type="SAM" id="MobiDB-lite"/>
    </source>
</evidence>
<keyword evidence="6 10" id="KW-0378">Hydrolase</keyword>
<dbReference type="InterPro" id="IPR036457">
    <property type="entry name" value="PPM-type-like_dom_sf"/>
</dbReference>
<protein>
    <recommendedName>
        <fullName evidence="12">PPM-type phosphatase domain-containing protein</fullName>
    </recommendedName>
</protein>
<dbReference type="InterPro" id="IPR001932">
    <property type="entry name" value="PPM-type_phosphatase-like_dom"/>
</dbReference>
<dbReference type="InterPro" id="IPR006091">
    <property type="entry name" value="Acyl-CoA_Oxase/DH_mid-dom"/>
</dbReference>
<dbReference type="InterPro" id="IPR000222">
    <property type="entry name" value="PP2C_BS"/>
</dbReference>
<dbReference type="SUPFAM" id="SSF81606">
    <property type="entry name" value="PP2C-like"/>
    <property type="match status" value="1"/>
</dbReference>
<evidence type="ECO:0000256" key="6">
    <source>
        <dbReference type="ARBA" id="ARBA00022801"/>
    </source>
</evidence>
<dbReference type="Gene3D" id="1.20.140.10">
    <property type="entry name" value="Butyryl-CoA Dehydrogenase, subunit A, domain 3"/>
    <property type="match status" value="1"/>
</dbReference>
<comment type="cofactor">
    <cofactor evidence="1">
        <name>FAD</name>
        <dbReference type="ChEBI" id="CHEBI:57692"/>
    </cofactor>
</comment>
<dbReference type="InterPro" id="IPR050741">
    <property type="entry name" value="Acyl-CoA_dehydrogenase"/>
</dbReference>
<keyword evidence="4" id="KW-0285">Flavoprotein</keyword>
<dbReference type="EMBL" id="CAJNNV010005530">
    <property type="protein sequence ID" value="CAE8592203.1"/>
    <property type="molecule type" value="Genomic_DNA"/>
</dbReference>
<evidence type="ECO:0000256" key="9">
    <source>
        <dbReference type="ARBA" id="ARBA00023002"/>
    </source>
</evidence>
<dbReference type="CDD" id="cd00143">
    <property type="entry name" value="PP2Cc"/>
    <property type="match status" value="1"/>
</dbReference>
<proteinExistence type="inferred from homology"/>
<dbReference type="Proteomes" id="UP000654075">
    <property type="component" value="Unassembled WGS sequence"/>
</dbReference>
<dbReference type="Pfam" id="PF02771">
    <property type="entry name" value="Acyl-CoA_dh_N"/>
    <property type="match status" value="1"/>
</dbReference>
<dbReference type="GO" id="GO:0003995">
    <property type="term" value="F:acyl-CoA dehydrogenase activity"/>
    <property type="evidence" value="ECO:0007669"/>
    <property type="project" value="TreeGrafter"/>
</dbReference>
<dbReference type="InterPro" id="IPR009075">
    <property type="entry name" value="AcylCo_DH/oxidase_C"/>
</dbReference>
<dbReference type="InterPro" id="IPR037069">
    <property type="entry name" value="AcylCoA_DH/ox_N_sf"/>
</dbReference>
<feature type="compositionally biased region" description="Basic and acidic residues" evidence="11">
    <location>
        <begin position="158"/>
        <end position="167"/>
    </location>
</feature>
<dbReference type="InterPro" id="IPR036250">
    <property type="entry name" value="AcylCo_DH-like_C"/>
</dbReference>
<dbReference type="Pfam" id="PF00481">
    <property type="entry name" value="PP2C"/>
    <property type="match status" value="1"/>
</dbReference>
<organism evidence="13 14">
    <name type="scientific">Polarella glacialis</name>
    <name type="common">Dinoflagellate</name>
    <dbReference type="NCBI Taxonomy" id="89957"/>
    <lineage>
        <taxon>Eukaryota</taxon>
        <taxon>Sar</taxon>
        <taxon>Alveolata</taxon>
        <taxon>Dinophyceae</taxon>
        <taxon>Suessiales</taxon>
        <taxon>Suessiaceae</taxon>
        <taxon>Polarella</taxon>
    </lineage>
</organism>
<keyword evidence="9" id="KW-0560">Oxidoreductase</keyword>
<reference evidence="13" key="1">
    <citation type="submission" date="2021-02" db="EMBL/GenBank/DDBJ databases">
        <authorList>
            <person name="Dougan E. K."/>
            <person name="Rhodes N."/>
            <person name="Thang M."/>
            <person name="Chan C."/>
        </authorList>
    </citation>
    <scope>NUCLEOTIDE SEQUENCE</scope>
</reference>
<dbReference type="GO" id="GO:0033539">
    <property type="term" value="P:fatty acid beta-oxidation using acyl-CoA dehydrogenase"/>
    <property type="evidence" value="ECO:0007669"/>
    <property type="project" value="TreeGrafter"/>
</dbReference>
<comment type="subcellular location">
    <subcellularLocation>
        <location evidence="2">Membrane</location>
        <topology evidence="2">Peripheral membrane protein</topology>
    </subcellularLocation>
</comment>
<dbReference type="FunFam" id="2.40.110.10:FF:000002">
    <property type="entry name" value="Acyl-CoA dehydrogenase fadE12"/>
    <property type="match status" value="1"/>
</dbReference>
<gene>
    <name evidence="13" type="ORF">PGLA1383_LOCUS10860</name>
</gene>
<evidence type="ECO:0000256" key="10">
    <source>
        <dbReference type="RuleBase" id="RU003465"/>
    </source>
</evidence>
<feature type="domain" description="PPM-type phosphatase" evidence="12">
    <location>
        <begin position="23"/>
        <end position="319"/>
    </location>
</feature>
<name>A0A813DU43_POLGL</name>
<dbReference type="InterPro" id="IPR009100">
    <property type="entry name" value="AcylCoA_DH/oxidase_NM_dom_sf"/>
</dbReference>
<evidence type="ECO:0000256" key="8">
    <source>
        <dbReference type="ARBA" id="ARBA00022912"/>
    </source>
</evidence>
<keyword evidence="8 10" id="KW-0904">Protein phosphatase</keyword>
<dbReference type="Gene3D" id="1.10.540.10">
    <property type="entry name" value="Acyl-CoA dehydrogenase/oxidase, N-terminal domain"/>
    <property type="match status" value="1"/>
</dbReference>
<dbReference type="PROSITE" id="PS51746">
    <property type="entry name" value="PPM_2"/>
    <property type="match status" value="1"/>
</dbReference>
<comment type="caution">
    <text evidence="13">The sequence shown here is derived from an EMBL/GenBank/DDBJ whole genome shotgun (WGS) entry which is preliminary data.</text>
</comment>
<dbReference type="GO" id="GO:0046872">
    <property type="term" value="F:metal ion binding"/>
    <property type="evidence" value="ECO:0007669"/>
    <property type="project" value="UniProtKB-KW"/>
</dbReference>
<dbReference type="GO" id="GO:0016020">
    <property type="term" value="C:membrane"/>
    <property type="evidence" value="ECO:0007669"/>
    <property type="project" value="UniProtKB-SubCell"/>
</dbReference>
<dbReference type="InterPro" id="IPR046373">
    <property type="entry name" value="Acyl-CoA_Oxase/DH_mid-dom_sf"/>
</dbReference>
<accession>A0A813DU43</accession>
<dbReference type="Gene3D" id="2.40.110.10">
    <property type="entry name" value="Butyryl-CoA Dehydrogenase, subunit A, domain 2"/>
    <property type="match status" value="1"/>
</dbReference>
<dbReference type="PROSITE" id="PS01032">
    <property type="entry name" value="PPM_1"/>
    <property type="match status" value="1"/>
</dbReference>
<dbReference type="AlphaFoldDB" id="A0A813DU43"/>
<evidence type="ECO:0000256" key="7">
    <source>
        <dbReference type="ARBA" id="ARBA00022827"/>
    </source>
</evidence>
<dbReference type="PANTHER" id="PTHR48083:SF28">
    <property type="entry name" value="ACYL-COA DEHYDROGENASE FAMILY PROTEIN (AFU_ORTHOLOGUE AFUA_6G10880)-RELATED"/>
    <property type="match status" value="1"/>
</dbReference>
<evidence type="ECO:0000313" key="14">
    <source>
        <dbReference type="Proteomes" id="UP000654075"/>
    </source>
</evidence>
<dbReference type="Pfam" id="PF00441">
    <property type="entry name" value="Acyl-CoA_dh_1"/>
    <property type="match status" value="1"/>
</dbReference>
<dbReference type="GO" id="GO:0005737">
    <property type="term" value="C:cytoplasm"/>
    <property type="evidence" value="ECO:0007669"/>
    <property type="project" value="TreeGrafter"/>
</dbReference>
<comment type="similarity">
    <text evidence="3">Belongs to the acyl-CoA dehydrogenase family.</text>
</comment>
<dbReference type="SUPFAM" id="SSF56645">
    <property type="entry name" value="Acyl-CoA dehydrogenase NM domain-like"/>
    <property type="match status" value="1"/>
</dbReference>
<keyword evidence="7" id="KW-0274">FAD</keyword>
<dbReference type="SMART" id="SM00332">
    <property type="entry name" value="PP2Cc"/>
    <property type="match status" value="1"/>
</dbReference>
<comment type="similarity">
    <text evidence="10">Belongs to the PP2C family.</text>
</comment>
<dbReference type="GO" id="GO:0050660">
    <property type="term" value="F:flavin adenine dinucleotide binding"/>
    <property type="evidence" value="ECO:0007669"/>
    <property type="project" value="InterPro"/>
</dbReference>